<evidence type="ECO:0000259" key="9">
    <source>
        <dbReference type="PROSITE" id="PS50157"/>
    </source>
</evidence>
<accession>A0A367JEC8</accession>
<evidence type="ECO:0000256" key="6">
    <source>
        <dbReference type="ARBA" id="ARBA00023242"/>
    </source>
</evidence>
<dbReference type="InterPro" id="IPR013087">
    <property type="entry name" value="Znf_C2H2_type"/>
</dbReference>
<dbReference type="PANTHER" id="PTHR24388">
    <property type="entry name" value="ZINC FINGER PROTEIN"/>
    <property type="match status" value="1"/>
</dbReference>
<dbReference type="GO" id="GO:0000981">
    <property type="term" value="F:DNA-binding transcription factor activity, RNA polymerase II-specific"/>
    <property type="evidence" value="ECO:0007669"/>
    <property type="project" value="TreeGrafter"/>
</dbReference>
<dbReference type="PANTHER" id="PTHR24388:SF54">
    <property type="entry name" value="PROTEIN ESCARGOT"/>
    <property type="match status" value="1"/>
</dbReference>
<dbReference type="GO" id="GO:0005634">
    <property type="term" value="C:nucleus"/>
    <property type="evidence" value="ECO:0007669"/>
    <property type="project" value="UniProtKB-SubCell"/>
</dbReference>
<dbReference type="Proteomes" id="UP000252139">
    <property type="component" value="Unassembled WGS sequence"/>
</dbReference>
<feature type="domain" description="C2H2-type" evidence="9">
    <location>
        <begin position="211"/>
        <end position="238"/>
    </location>
</feature>
<dbReference type="InterPro" id="IPR050527">
    <property type="entry name" value="Snail/Krueppel_Znf"/>
</dbReference>
<feature type="region of interest" description="Disordered" evidence="8">
    <location>
        <begin position="138"/>
        <end position="204"/>
    </location>
</feature>
<evidence type="ECO:0000256" key="1">
    <source>
        <dbReference type="ARBA" id="ARBA00004123"/>
    </source>
</evidence>
<feature type="compositionally biased region" description="Basic and acidic residues" evidence="8">
    <location>
        <begin position="156"/>
        <end position="168"/>
    </location>
</feature>
<dbReference type="STRING" id="86630.A0A367JEC8"/>
<feature type="domain" description="C2H2-type" evidence="9">
    <location>
        <begin position="270"/>
        <end position="298"/>
    </location>
</feature>
<sequence length="300" mass="34478">MYSEYSSNMPTLGASPSVSTPYLDAAIDTPYTPPFFDITSDEFSPYLAFASFNNTPVLKQDLCVAGYLNNNQDSVAEFNGDPTELLIDKSKTPQMPASNSLFAPVQKEENEGLFPPLGSSQQTVDTDIKSGMDQDLKDLLDLGSPLSDQMDEGSDELIKEEEKEPEREQCEEEEKAKRGRKRRLTEEDEPKKKRTYTKKSNSAKTVEPKLYQCPICDHVSKRRYNLSTHIKTHDKNRLKEFECPQCSKRFDRRHDRDRHLATVHRGERSFVCKDCSIHFSRRDALNRHLAQRHEDDNEFD</sequence>
<dbReference type="PROSITE" id="PS00028">
    <property type="entry name" value="ZINC_FINGER_C2H2_1"/>
    <property type="match status" value="2"/>
</dbReference>
<reference evidence="10 11" key="1">
    <citation type="journal article" date="2018" name="G3 (Bethesda)">
        <title>Phylogenetic and Phylogenomic Definition of Rhizopus Species.</title>
        <authorList>
            <person name="Gryganskyi A.P."/>
            <person name="Golan J."/>
            <person name="Dolatabadi S."/>
            <person name="Mondo S."/>
            <person name="Robb S."/>
            <person name="Idnurm A."/>
            <person name="Muszewska A."/>
            <person name="Steczkiewicz K."/>
            <person name="Masonjones S."/>
            <person name="Liao H.L."/>
            <person name="Gajdeczka M.T."/>
            <person name="Anike F."/>
            <person name="Vuek A."/>
            <person name="Anishchenko I.M."/>
            <person name="Voigt K."/>
            <person name="de Hoog G.S."/>
            <person name="Smith M.E."/>
            <person name="Heitman J."/>
            <person name="Vilgalys R."/>
            <person name="Stajich J.E."/>
        </authorList>
    </citation>
    <scope>NUCLEOTIDE SEQUENCE [LARGE SCALE GENOMIC DNA]</scope>
    <source>
        <strain evidence="10 11">CBS 357.93</strain>
    </source>
</reference>
<comment type="subcellular location">
    <subcellularLocation>
        <location evidence="1">Nucleus</location>
    </subcellularLocation>
</comment>
<protein>
    <recommendedName>
        <fullName evidence="9">C2H2-type domain-containing protein</fullName>
    </recommendedName>
</protein>
<dbReference type="GO" id="GO:0000978">
    <property type="term" value="F:RNA polymerase II cis-regulatory region sequence-specific DNA binding"/>
    <property type="evidence" value="ECO:0007669"/>
    <property type="project" value="TreeGrafter"/>
</dbReference>
<keyword evidence="2" id="KW-0479">Metal-binding</keyword>
<evidence type="ECO:0000256" key="4">
    <source>
        <dbReference type="ARBA" id="ARBA00022771"/>
    </source>
</evidence>
<evidence type="ECO:0000256" key="8">
    <source>
        <dbReference type="SAM" id="MobiDB-lite"/>
    </source>
</evidence>
<name>A0A367JEC8_RHIAZ</name>
<keyword evidence="3" id="KW-0677">Repeat</keyword>
<evidence type="ECO:0000313" key="10">
    <source>
        <dbReference type="EMBL" id="RCH88286.1"/>
    </source>
</evidence>
<comment type="caution">
    <text evidence="10">The sequence shown here is derived from an EMBL/GenBank/DDBJ whole genome shotgun (WGS) entry which is preliminary data.</text>
</comment>
<proteinExistence type="predicted"/>
<evidence type="ECO:0000256" key="2">
    <source>
        <dbReference type="ARBA" id="ARBA00022723"/>
    </source>
</evidence>
<dbReference type="EMBL" id="PJQL01001495">
    <property type="protein sequence ID" value="RCH88286.1"/>
    <property type="molecule type" value="Genomic_DNA"/>
</dbReference>
<evidence type="ECO:0000256" key="5">
    <source>
        <dbReference type="ARBA" id="ARBA00022833"/>
    </source>
</evidence>
<keyword evidence="4 7" id="KW-0863">Zinc-finger</keyword>
<dbReference type="Pfam" id="PF00096">
    <property type="entry name" value="zf-C2H2"/>
    <property type="match status" value="3"/>
</dbReference>
<dbReference type="SUPFAM" id="SSF57667">
    <property type="entry name" value="beta-beta-alpha zinc fingers"/>
    <property type="match status" value="2"/>
</dbReference>
<evidence type="ECO:0000256" key="3">
    <source>
        <dbReference type="ARBA" id="ARBA00022737"/>
    </source>
</evidence>
<dbReference type="InterPro" id="IPR036236">
    <property type="entry name" value="Znf_C2H2_sf"/>
</dbReference>
<feature type="domain" description="C2H2-type" evidence="9">
    <location>
        <begin position="241"/>
        <end position="269"/>
    </location>
</feature>
<dbReference type="SMART" id="SM00355">
    <property type="entry name" value="ZnF_C2H2"/>
    <property type="match status" value="3"/>
</dbReference>
<dbReference type="AlphaFoldDB" id="A0A367JEC8"/>
<evidence type="ECO:0000256" key="7">
    <source>
        <dbReference type="PROSITE-ProRule" id="PRU00042"/>
    </source>
</evidence>
<gene>
    <name evidence="10" type="ORF">CU097_008552</name>
</gene>
<keyword evidence="11" id="KW-1185">Reference proteome</keyword>
<keyword evidence="6" id="KW-0539">Nucleus</keyword>
<evidence type="ECO:0000313" key="11">
    <source>
        <dbReference type="Proteomes" id="UP000252139"/>
    </source>
</evidence>
<dbReference type="PROSITE" id="PS50157">
    <property type="entry name" value="ZINC_FINGER_C2H2_2"/>
    <property type="match status" value="3"/>
</dbReference>
<organism evidence="10 11">
    <name type="scientific">Rhizopus azygosporus</name>
    <name type="common">Rhizopus microsporus var. azygosporus</name>
    <dbReference type="NCBI Taxonomy" id="86630"/>
    <lineage>
        <taxon>Eukaryota</taxon>
        <taxon>Fungi</taxon>
        <taxon>Fungi incertae sedis</taxon>
        <taxon>Mucoromycota</taxon>
        <taxon>Mucoromycotina</taxon>
        <taxon>Mucoromycetes</taxon>
        <taxon>Mucorales</taxon>
        <taxon>Mucorineae</taxon>
        <taxon>Rhizopodaceae</taxon>
        <taxon>Rhizopus</taxon>
    </lineage>
</organism>
<dbReference type="OrthoDB" id="8117402at2759"/>
<dbReference type="Gene3D" id="3.30.160.60">
    <property type="entry name" value="Classic Zinc Finger"/>
    <property type="match status" value="3"/>
</dbReference>
<keyword evidence="5" id="KW-0862">Zinc</keyword>
<dbReference type="GO" id="GO:0008270">
    <property type="term" value="F:zinc ion binding"/>
    <property type="evidence" value="ECO:0007669"/>
    <property type="project" value="UniProtKB-KW"/>
</dbReference>